<accession>A0A150G7J0</accession>
<reference evidence="6" key="1">
    <citation type="journal article" date="2016" name="Nat. Commun.">
        <title>The Gonium pectorale genome demonstrates co-option of cell cycle regulation during the evolution of multicellularity.</title>
        <authorList>
            <person name="Hanschen E.R."/>
            <person name="Marriage T.N."/>
            <person name="Ferris P.J."/>
            <person name="Hamaji T."/>
            <person name="Toyoda A."/>
            <person name="Fujiyama A."/>
            <person name="Neme R."/>
            <person name="Noguchi H."/>
            <person name="Minakuchi Y."/>
            <person name="Suzuki M."/>
            <person name="Kawai-Toyooka H."/>
            <person name="Smith D.R."/>
            <person name="Sparks H."/>
            <person name="Anderson J."/>
            <person name="Bakaric R."/>
            <person name="Luria V."/>
            <person name="Karger A."/>
            <person name="Kirschner M.W."/>
            <person name="Durand P.M."/>
            <person name="Michod R.E."/>
            <person name="Nozaki H."/>
            <person name="Olson B.J."/>
        </authorList>
    </citation>
    <scope>NUCLEOTIDE SEQUENCE [LARGE SCALE GENOMIC DNA]</scope>
    <source>
        <strain evidence="6">NIES-2863</strain>
    </source>
</reference>
<dbReference type="PANTHER" id="PTHR43918">
    <property type="entry name" value="ACETYLCHOLINESTERASE"/>
    <property type="match status" value="1"/>
</dbReference>
<feature type="domain" description="Carboxylesterase type B" evidence="4">
    <location>
        <begin position="6"/>
        <end position="441"/>
    </location>
</feature>
<dbReference type="GO" id="GO:0052689">
    <property type="term" value="F:carboxylic ester hydrolase activity"/>
    <property type="evidence" value="ECO:0007669"/>
    <property type="project" value="TreeGrafter"/>
</dbReference>
<evidence type="ECO:0000259" key="4">
    <source>
        <dbReference type="Pfam" id="PF00135"/>
    </source>
</evidence>
<dbReference type="InterPro" id="IPR019826">
    <property type="entry name" value="Carboxylesterase_B_AS"/>
</dbReference>
<evidence type="ECO:0000313" key="6">
    <source>
        <dbReference type="Proteomes" id="UP000075714"/>
    </source>
</evidence>
<gene>
    <name evidence="5" type="ORF">GPECTOR_51g719</name>
</gene>
<dbReference type="PANTHER" id="PTHR43918:SF4">
    <property type="entry name" value="CARBOXYLIC ESTER HYDROLASE"/>
    <property type="match status" value="1"/>
</dbReference>
<dbReference type="PROSITE" id="PS00941">
    <property type="entry name" value="CARBOXYLESTERASE_B_2"/>
    <property type="match status" value="1"/>
</dbReference>
<dbReference type="EMBL" id="LSYV01000052">
    <property type="protein sequence ID" value="KXZ45733.1"/>
    <property type="molecule type" value="Genomic_DNA"/>
</dbReference>
<dbReference type="InterPro" id="IPR019819">
    <property type="entry name" value="Carboxylesterase_B_CS"/>
</dbReference>
<dbReference type="Proteomes" id="UP000075714">
    <property type="component" value="Unassembled WGS sequence"/>
</dbReference>
<dbReference type="InterPro" id="IPR050654">
    <property type="entry name" value="AChE-related_enzymes"/>
</dbReference>
<keyword evidence="2 3" id="KW-0378">Hydrolase</keyword>
<protein>
    <recommendedName>
        <fullName evidence="3">Carboxylic ester hydrolase</fullName>
        <ecNumber evidence="3">3.1.1.-</ecNumber>
    </recommendedName>
</protein>
<dbReference type="SUPFAM" id="SSF53474">
    <property type="entry name" value="alpha/beta-Hydrolases"/>
    <property type="match status" value="1"/>
</dbReference>
<name>A0A150G7J0_GONPE</name>
<dbReference type="EC" id="3.1.1.-" evidence="3"/>
<dbReference type="Gene3D" id="3.40.50.1820">
    <property type="entry name" value="alpha/beta hydrolase"/>
    <property type="match status" value="1"/>
</dbReference>
<comment type="caution">
    <text evidence="5">The sequence shown here is derived from an EMBL/GenBank/DDBJ whole genome shotgun (WGS) entry which is preliminary data.</text>
</comment>
<dbReference type="ESTHER" id="gonpe-a0a150g7j0">
    <property type="family name" value="Carb_B_Root"/>
</dbReference>
<evidence type="ECO:0000256" key="1">
    <source>
        <dbReference type="ARBA" id="ARBA00005964"/>
    </source>
</evidence>
<evidence type="ECO:0000256" key="3">
    <source>
        <dbReference type="RuleBase" id="RU361235"/>
    </source>
</evidence>
<evidence type="ECO:0000256" key="2">
    <source>
        <dbReference type="ARBA" id="ARBA00022801"/>
    </source>
</evidence>
<dbReference type="AlphaFoldDB" id="A0A150G7J0"/>
<organism evidence="5 6">
    <name type="scientific">Gonium pectorale</name>
    <name type="common">Green alga</name>
    <dbReference type="NCBI Taxonomy" id="33097"/>
    <lineage>
        <taxon>Eukaryota</taxon>
        <taxon>Viridiplantae</taxon>
        <taxon>Chlorophyta</taxon>
        <taxon>core chlorophytes</taxon>
        <taxon>Chlorophyceae</taxon>
        <taxon>CS clade</taxon>
        <taxon>Chlamydomonadales</taxon>
        <taxon>Volvocaceae</taxon>
        <taxon>Gonium</taxon>
    </lineage>
</organism>
<dbReference type="OrthoDB" id="2012139at2759"/>
<proteinExistence type="inferred from homology"/>
<dbReference type="Pfam" id="PF00135">
    <property type="entry name" value="COesterase"/>
    <property type="match status" value="1"/>
</dbReference>
<dbReference type="InterPro" id="IPR002018">
    <property type="entry name" value="CarbesteraseB"/>
</dbReference>
<evidence type="ECO:0000313" key="5">
    <source>
        <dbReference type="EMBL" id="KXZ45733.1"/>
    </source>
</evidence>
<comment type="similarity">
    <text evidence="1 3">Belongs to the type-B carboxylesterase/lipase family.</text>
</comment>
<dbReference type="PROSITE" id="PS00122">
    <property type="entry name" value="CARBOXYLESTERASE_B_1"/>
    <property type="match status" value="1"/>
</dbReference>
<keyword evidence="6" id="KW-1185">Reference proteome</keyword>
<dbReference type="STRING" id="33097.A0A150G7J0"/>
<dbReference type="InterPro" id="IPR029058">
    <property type="entry name" value="AB_hydrolase_fold"/>
</dbReference>
<sequence length="477" mass="51836">MQPDVENASEDCLFLNIWTPTTDTSAKLPVRVFIHGGGFQTGSGSDFGYGGCQIANDSNVVAVTINYRLGVLGFLALPGLEDSTAGGTTGTWGLLDQRSALGWIQRNIRAFGGDPAKVMITGQSAGGYSVMLHTVMPGSAGLFSSAAPVSGSADVMAFDFLKDAYAKGRAVADALQCNTGLSMAERRTCLLNVRADVIVGAQKALGGWGQIFPAIDGKQIPKAPLLLMQEGKMARVPMLFGMEANEGVLEASAITQFNFYINKTQFLDKLRELPVSVPPAFESRLFKQYNERADGSWFLSLTHAITDAGYWCPAYRAARYFSRHSSSPTRYYITNTVKPMSGCFFNLSFPGVGGLDAAQFFDAYHGYSVPLSFMVPQQYPDACAFKPAELQFSSFLSGILSNFAANRTPLPPRSASLNQKPLAGFKWPSWNSSDQKVLWLEWGKPGFIAASELLGARCKIWDDILDYNIKRGTSYDM</sequence>